<evidence type="ECO:0000313" key="1">
    <source>
        <dbReference type="EMBL" id="QGT53213.1"/>
    </source>
</evidence>
<keyword evidence="2" id="KW-1185">Reference proteome</keyword>
<reference evidence="1 2" key="1">
    <citation type="submission" date="2019-11" db="EMBL/GenBank/DDBJ databases">
        <title>Genome Sequences of 31 Lactococcus lactis Bacteriophages Isolated from Foods.</title>
        <authorList>
            <person name="Marcelli B."/>
            <person name="de Jong A."/>
            <person name="Kuipers O.P."/>
        </authorList>
    </citation>
    <scope>NUCLEOTIDE SEQUENCE [LARGE SCALE GENOMIC DNA]</scope>
</reference>
<protein>
    <submittedName>
        <fullName evidence="1">Uncharacterized protein</fullName>
    </submittedName>
</protein>
<evidence type="ECO:0000313" key="2">
    <source>
        <dbReference type="Proteomes" id="UP000424741"/>
    </source>
</evidence>
<dbReference type="Proteomes" id="UP000424741">
    <property type="component" value="Segment"/>
</dbReference>
<organism evidence="1 2">
    <name type="scientific">Lactococcus phage CHPC958</name>
    <dbReference type="NCBI Taxonomy" id="2675254"/>
    <lineage>
        <taxon>Viruses</taxon>
        <taxon>Duplodnaviria</taxon>
        <taxon>Heunggongvirae</taxon>
        <taxon>Uroviricota</taxon>
        <taxon>Caudoviricetes</taxon>
        <taxon>Skunavirus</taxon>
        <taxon>Skunavirus CHPC958</taxon>
    </lineage>
</organism>
<dbReference type="EMBL" id="MN689522">
    <property type="protein sequence ID" value="QGT53213.1"/>
    <property type="molecule type" value="Genomic_DNA"/>
</dbReference>
<proteinExistence type="predicted"/>
<name>A0A650ETC7_9CAUD</name>
<sequence>MKVSEIISGGKIVKASGYSEGTQVLIDENLYKVINWSETCSKNNHEFLKIEEKATIPKRIAKQADNTSFAEMFRFREQAFLWWFDRKDEEYIPIIFAYLAGKALGVDLVKVVEG</sequence>
<accession>A0A650ETC7</accession>
<gene>
    <name evidence="1" type="ORF">CHPC958_000873</name>
</gene>